<dbReference type="STRING" id="177437.HRM2_01330"/>
<organism evidence="1 2">
    <name type="scientific">Desulforapulum autotrophicum (strain ATCC 43914 / DSM 3382 / VKM B-1955 / HRM2)</name>
    <name type="common">Desulfobacterium autotrophicum</name>
    <dbReference type="NCBI Taxonomy" id="177437"/>
    <lineage>
        <taxon>Bacteria</taxon>
        <taxon>Pseudomonadati</taxon>
        <taxon>Thermodesulfobacteriota</taxon>
        <taxon>Desulfobacteria</taxon>
        <taxon>Desulfobacterales</taxon>
        <taxon>Desulfobacteraceae</taxon>
        <taxon>Desulforapulum</taxon>
    </lineage>
</organism>
<gene>
    <name evidence="1" type="ordered locus">HRM2_01330</name>
</gene>
<dbReference type="KEGG" id="dat:HRM2_01330"/>
<dbReference type="GO" id="GO:0009035">
    <property type="term" value="F:type I site-specific deoxyribonuclease activity"/>
    <property type="evidence" value="ECO:0007669"/>
    <property type="project" value="UniProtKB-EC"/>
</dbReference>
<reference evidence="1 2" key="1">
    <citation type="journal article" date="2009" name="Environ. Microbiol.">
        <title>Genome sequence of Desulfobacterium autotrophicum HRM2, a marine sulfate reducer oxidizing organic carbon completely to carbon dioxide.</title>
        <authorList>
            <person name="Strittmatter A.W."/>
            <person name="Liesegang H."/>
            <person name="Rabus R."/>
            <person name="Decker I."/>
            <person name="Amann J."/>
            <person name="Andres S."/>
            <person name="Henne A."/>
            <person name="Fricke W.F."/>
            <person name="Martinez-Arias R."/>
            <person name="Bartels D."/>
            <person name="Goesmann A."/>
            <person name="Krause L."/>
            <person name="Puehler A."/>
            <person name="Klenk H.P."/>
            <person name="Richter M."/>
            <person name="Schuler M."/>
            <person name="Gloeckner F.O."/>
            <person name="Meyerdierks A."/>
            <person name="Gottschalk G."/>
            <person name="Amann R."/>
        </authorList>
    </citation>
    <scope>NUCLEOTIDE SEQUENCE [LARGE SCALE GENOMIC DNA]</scope>
    <source>
        <strain evidence="2">ATCC 43914 / DSM 3382 / HRM2</strain>
    </source>
</reference>
<name>C0QED8_DESAH</name>
<sequence length="89" mass="10446">MPFLGKHEIDEENLEIAAADTAIAIHGIFEKHKKVHFWDDEDAQKQTVNEIDDYFYDELKTERGIELSLDPMDDIIERVMQVAKHRGYK</sequence>
<dbReference type="EMBL" id="CP001087">
    <property type="protein sequence ID" value="ACN13255.1"/>
    <property type="molecule type" value="Genomic_DNA"/>
</dbReference>
<dbReference type="AlphaFoldDB" id="C0QED8"/>
<evidence type="ECO:0000313" key="2">
    <source>
        <dbReference type="Proteomes" id="UP000000442"/>
    </source>
</evidence>
<dbReference type="EC" id="3.1.21.3" evidence="1"/>
<dbReference type="Proteomes" id="UP000000442">
    <property type="component" value="Chromosome"/>
</dbReference>
<keyword evidence="2" id="KW-1185">Reference proteome</keyword>
<dbReference type="RefSeq" id="WP_012662504.1">
    <property type="nucleotide sequence ID" value="NC_012108.1"/>
</dbReference>
<evidence type="ECO:0000313" key="1">
    <source>
        <dbReference type="EMBL" id="ACN13255.1"/>
    </source>
</evidence>
<accession>C0QED8</accession>
<protein>
    <submittedName>
        <fullName evidence="1">Subunit of type I site-specific restriction enzyme R</fullName>
        <ecNumber evidence="1">3.1.21.3</ecNumber>
    </submittedName>
</protein>
<proteinExistence type="predicted"/>
<dbReference type="HOGENOM" id="CLU_2449745_0_0_7"/>
<keyword evidence="1" id="KW-0378">Hydrolase</keyword>
<dbReference type="eggNOG" id="COG0610">
    <property type="taxonomic scope" value="Bacteria"/>
</dbReference>